<dbReference type="Proteomes" id="UP000310639">
    <property type="component" value="Chromosome"/>
</dbReference>
<reference evidence="5 6" key="1">
    <citation type="submission" date="2019-04" db="EMBL/GenBank/DDBJ databases">
        <title>Saccharibacteria TM7 genomes.</title>
        <authorList>
            <person name="Bor B."/>
            <person name="He X."/>
            <person name="Chen T."/>
            <person name="Dewhirst F.E."/>
        </authorList>
    </citation>
    <scope>NUCLEOTIDE SEQUENCE [LARGE SCALE GENOMIC DNA]</scope>
    <source>
        <strain evidence="5 6">BB001</strain>
    </source>
</reference>
<dbReference type="KEGG" id="nft:FBF37_00025"/>
<dbReference type="PANTHER" id="PTHR34385">
    <property type="entry name" value="D-ALANYL-D-ALANINE CARBOXYPEPTIDASE"/>
    <property type="match status" value="1"/>
</dbReference>
<dbReference type="GO" id="GO:0006508">
    <property type="term" value="P:proteolysis"/>
    <property type="evidence" value="ECO:0007669"/>
    <property type="project" value="InterPro"/>
</dbReference>
<dbReference type="InterPro" id="IPR003709">
    <property type="entry name" value="VanY-like_core_dom"/>
</dbReference>
<keyword evidence="3" id="KW-0812">Transmembrane</keyword>
<dbReference type="InterPro" id="IPR009045">
    <property type="entry name" value="Zn_M74/Hedgehog-like"/>
</dbReference>
<dbReference type="GO" id="GO:0008233">
    <property type="term" value="F:peptidase activity"/>
    <property type="evidence" value="ECO:0007669"/>
    <property type="project" value="InterPro"/>
</dbReference>
<protein>
    <recommendedName>
        <fullName evidence="4">D-alanyl-D-alanine carboxypeptidase-like core domain-containing protein</fullName>
    </recommendedName>
</protein>
<keyword evidence="3" id="KW-1133">Transmembrane helix</keyword>
<dbReference type="Gene3D" id="3.30.1380.10">
    <property type="match status" value="1"/>
</dbReference>
<gene>
    <name evidence="5" type="ORF">FBF37_00025</name>
</gene>
<keyword evidence="1" id="KW-0175">Coiled coil</keyword>
<evidence type="ECO:0000256" key="3">
    <source>
        <dbReference type="SAM" id="Phobius"/>
    </source>
</evidence>
<dbReference type="SUPFAM" id="SSF55166">
    <property type="entry name" value="Hedgehog/DD-peptidase"/>
    <property type="match status" value="1"/>
</dbReference>
<dbReference type="EMBL" id="CP040004">
    <property type="protein sequence ID" value="QCT41878.1"/>
    <property type="molecule type" value="Genomic_DNA"/>
</dbReference>
<sequence>MPRIDYTTDPDIDERLNPASEQTSKYLNSMENNAAKDNFYDDDKKDDGLNAADSVNNQEQLYSRSPLGKAGGKKRGNLLANMTRKKWGATAGIGGGLFGLMMLFFTILPYKLDAMVSTITDQLSSVPQHAINQRLEYITTRWVAMKMMQTAYPGDANIVFCAGGGVLCHLGATKYSTWFEEQLDAKFEQEGRKVKVVFNASGRNTLGGKATSFSMHLESKDMDSVLKGVEKELSHKDMRRHIKKMTRKVHGRNYFMRYLSKRVLYRKYGVKKFNIIPEKAGQKYADFKAKIKLNMNTRITAKMSPRFAAYLGCLDGTDAKKCQDTLDKLNNDLDSKISEAEKEAEKATGDNKTKADEKVKKIKGQKEAINNIDSLSKAAPDTPLGKIISKQLFKKIAAANAIIGAIDLVAKIVGAVNEKIIEIVGADQKKQLYTAFTYDEEASPVLTRDQIRAGTIDNIQHVELATSLFDGAESAPIFQATFGGNNTAASLLYPTAYAEDGGIRTKCDVGGEQKVVALDPGELVCPEKKIVKDYTTFTKYPVWRVLAGIAEAWNSTFGAIIDFVGDTVGKVFSWFFSYLQELPGLKQLVELSEGLIEKAMGWAVSLLFGIPEVGVDAPGNNNFEALHGGLTTTMQSSTEAGQAGADSGSKQPDGIGGARLTNQQVSVLAKQIEQERDEEFREQPLMAKLFDPTLKRSVAGQLLAVMPTSGFSTARLLARAPVALASAVTPAHTHAAKYDQAAVLRAFGVTWHGFSDEAVYKADPSQYTDNVCSAKAKAREESYGIHEGDLVPTYSVADPCALELTVAGNLALMADDKEGKYYPKEIDDPSANTGAQQPSSGPVGDAIGPPELEEAQTFGAEPASWGGHKNGEIPLSAMSELKTAPGHYMHPKAAQAFDAMNEAYAQEHGGQHMTITESYRTLATQQDYFSSGITQASPGTSKHGHGLALDINVGGSSFNTPIYLWLAANASKYGFVNPPWARDRNNPGWYKDEPWHWDYARRVQ</sequence>
<organism evidence="5 6">
    <name type="scientific">Candidatus Nanosynbacter featherlites</name>
    <dbReference type="NCBI Taxonomy" id="2572088"/>
    <lineage>
        <taxon>Bacteria</taxon>
        <taxon>Candidatus Saccharimonadota</taxon>
        <taxon>Candidatus Saccharimonadia</taxon>
        <taxon>Candidatus Nanosynbacterales</taxon>
        <taxon>Candidatus Nanosynbacteraceae</taxon>
        <taxon>Candidatus Nanosynbacter</taxon>
    </lineage>
</organism>
<feature type="compositionally biased region" description="Polar residues" evidence="2">
    <location>
        <begin position="830"/>
        <end position="840"/>
    </location>
</feature>
<feature type="region of interest" description="Disordered" evidence="2">
    <location>
        <begin position="634"/>
        <end position="658"/>
    </location>
</feature>
<accession>A0A4P9A288</accession>
<feature type="coiled-coil region" evidence="1">
    <location>
        <begin position="319"/>
        <end position="357"/>
    </location>
</feature>
<dbReference type="Pfam" id="PF02557">
    <property type="entry name" value="VanY"/>
    <property type="match status" value="1"/>
</dbReference>
<keyword evidence="3" id="KW-0472">Membrane</keyword>
<feature type="transmembrane region" description="Helical" evidence="3">
    <location>
        <begin position="87"/>
        <end position="110"/>
    </location>
</feature>
<evidence type="ECO:0000256" key="2">
    <source>
        <dbReference type="SAM" id="MobiDB-lite"/>
    </source>
</evidence>
<evidence type="ECO:0000256" key="1">
    <source>
        <dbReference type="SAM" id="Coils"/>
    </source>
</evidence>
<keyword evidence="6" id="KW-1185">Reference proteome</keyword>
<evidence type="ECO:0000313" key="6">
    <source>
        <dbReference type="Proteomes" id="UP000310639"/>
    </source>
</evidence>
<dbReference type="RefSeq" id="WP_138078280.1">
    <property type="nucleotide sequence ID" value="NZ_CP040004.1"/>
</dbReference>
<feature type="domain" description="D-alanyl-D-alanine carboxypeptidase-like core" evidence="4">
    <location>
        <begin position="887"/>
        <end position="1000"/>
    </location>
</feature>
<proteinExistence type="predicted"/>
<evidence type="ECO:0000313" key="5">
    <source>
        <dbReference type="EMBL" id="QCT41878.1"/>
    </source>
</evidence>
<evidence type="ECO:0000259" key="4">
    <source>
        <dbReference type="Pfam" id="PF02557"/>
    </source>
</evidence>
<dbReference type="AlphaFoldDB" id="A0A4P9A288"/>
<dbReference type="OrthoDB" id="9758418at2"/>
<dbReference type="PANTHER" id="PTHR34385:SF1">
    <property type="entry name" value="PEPTIDOGLYCAN L-ALANYL-D-GLUTAMATE ENDOPEPTIDASE CWLK"/>
    <property type="match status" value="1"/>
</dbReference>
<dbReference type="InterPro" id="IPR052179">
    <property type="entry name" value="DD-CPase-like"/>
</dbReference>
<dbReference type="CDD" id="cd14814">
    <property type="entry name" value="Peptidase_M15"/>
    <property type="match status" value="1"/>
</dbReference>
<name>A0A4P9A288_9BACT</name>
<feature type="region of interest" description="Disordered" evidence="2">
    <location>
        <begin position="821"/>
        <end position="850"/>
    </location>
</feature>